<dbReference type="GO" id="GO:0008028">
    <property type="term" value="F:monocarboxylic acid transmembrane transporter activity"/>
    <property type="evidence" value="ECO:0007669"/>
    <property type="project" value="TreeGrafter"/>
</dbReference>
<dbReference type="PANTHER" id="PTHR11360:SF284">
    <property type="entry name" value="EG:103B4.3 PROTEIN-RELATED"/>
    <property type="match status" value="1"/>
</dbReference>
<dbReference type="OrthoDB" id="10060767at2759"/>
<feature type="transmembrane region" description="Helical" evidence="2">
    <location>
        <begin position="386"/>
        <end position="403"/>
    </location>
</feature>
<evidence type="ECO:0000259" key="3">
    <source>
        <dbReference type="PROSITE" id="PS50850"/>
    </source>
</evidence>
<feature type="transmembrane region" description="Helical" evidence="2">
    <location>
        <begin position="232"/>
        <end position="251"/>
    </location>
</feature>
<sequence length="436" mass="48301">MNDRKGIALDGGYGWLIVLASFVNQALTVGITYTFGVILVKLLDTFKSEESTTAWIGSIQSCLLYLVGIIGGPLIRRFGWRVVAISGSILSAIGFASSGLVNNLYLLYLTYGIITGIGNGLVYLTSMVCIQHYFDKRRALATGIVVSGSGVGMLLFSVATPALLKKIEWRATFFVQAAIMLSGSFFSALYKPIKMQVLSERTPLMESSCEETEKKSKHSSFTIDLSLFQEPIFIIFCISLLSFGFSYHVPFTYTPDRAIHISGGEITLSDASIFVSIMGISSVIGRLIMGSFSDTIPNIRFYIFGSVLILGGILNMSISIFTTYIRIVFYSILFGVFSGFFAALFPVVLVDLLGVNEIEKSMGQALAVTSFGFLVASPLSGKFNNFFLADFVILTLFNFRFNYSAYKQFRHTILGCRRMRIFRRIDLPFNKNYHLV</sequence>
<dbReference type="SUPFAM" id="SSF103473">
    <property type="entry name" value="MFS general substrate transporter"/>
    <property type="match status" value="1"/>
</dbReference>
<evidence type="ECO:0000256" key="2">
    <source>
        <dbReference type="SAM" id="Phobius"/>
    </source>
</evidence>
<dbReference type="PANTHER" id="PTHR11360">
    <property type="entry name" value="MONOCARBOXYLATE TRANSPORTER"/>
    <property type="match status" value="1"/>
</dbReference>
<accession>A0A7I8VKM2</accession>
<feature type="transmembrane region" description="Helical" evidence="2">
    <location>
        <begin position="82"/>
        <end position="101"/>
    </location>
</feature>
<keyword evidence="2" id="KW-0472">Membrane</keyword>
<keyword evidence="2" id="KW-1133">Transmembrane helix</keyword>
<feature type="transmembrane region" description="Helical" evidence="2">
    <location>
        <begin position="327"/>
        <end position="350"/>
    </location>
</feature>
<feature type="transmembrane region" description="Helical" evidence="2">
    <location>
        <begin position="12"/>
        <end position="35"/>
    </location>
</feature>
<feature type="transmembrane region" description="Helical" evidence="2">
    <location>
        <begin position="55"/>
        <end position="75"/>
    </location>
</feature>
<feature type="domain" description="Major facilitator superfamily (MFS) profile" evidence="3">
    <location>
        <begin position="14"/>
        <end position="408"/>
    </location>
</feature>
<keyword evidence="2" id="KW-0812">Transmembrane</keyword>
<proteinExistence type="predicted"/>
<comment type="subcellular location">
    <subcellularLocation>
        <location evidence="1">Membrane</location>
        <topology evidence="1">Multi-pass membrane protein</topology>
    </subcellularLocation>
</comment>
<dbReference type="InterPro" id="IPR050327">
    <property type="entry name" value="Proton-linked_MCT"/>
</dbReference>
<dbReference type="EMBL" id="CAJFCJ010000006">
    <property type="protein sequence ID" value="CAD5116583.1"/>
    <property type="molecule type" value="Genomic_DNA"/>
</dbReference>
<dbReference type="InterPro" id="IPR020846">
    <property type="entry name" value="MFS_dom"/>
</dbReference>
<dbReference type="Gene3D" id="1.20.1250.20">
    <property type="entry name" value="MFS general substrate transporter like domains"/>
    <property type="match status" value="1"/>
</dbReference>
<feature type="transmembrane region" description="Helical" evidence="2">
    <location>
        <begin position="139"/>
        <end position="159"/>
    </location>
</feature>
<evidence type="ECO:0000313" key="5">
    <source>
        <dbReference type="Proteomes" id="UP000549394"/>
    </source>
</evidence>
<dbReference type="InterPro" id="IPR011701">
    <property type="entry name" value="MFS"/>
</dbReference>
<organism evidence="4 5">
    <name type="scientific">Dimorphilus gyrociliatus</name>
    <dbReference type="NCBI Taxonomy" id="2664684"/>
    <lineage>
        <taxon>Eukaryota</taxon>
        <taxon>Metazoa</taxon>
        <taxon>Spiralia</taxon>
        <taxon>Lophotrochozoa</taxon>
        <taxon>Annelida</taxon>
        <taxon>Polychaeta</taxon>
        <taxon>Polychaeta incertae sedis</taxon>
        <taxon>Dinophilidae</taxon>
        <taxon>Dimorphilus</taxon>
    </lineage>
</organism>
<dbReference type="Proteomes" id="UP000549394">
    <property type="component" value="Unassembled WGS sequence"/>
</dbReference>
<protein>
    <submittedName>
        <fullName evidence="4">DgyrCDS5460</fullName>
    </submittedName>
</protein>
<dbReference type="PROSITE" id="PS50850">
    <property type="entry name" value="MFS"/>
    <property type="match status" value="1"/>
</dbReference>
<gene>
    <name evidence="4" type="ORF">DGYR_LOCUS5189</name>
</gene>
<feature type="transmembrane region" description="Helical" evidence="2">
    <location>
        <begin position="271"/>
        <end position="289"/>
    </location>
</feature>
<dbReference type="Pfam" id="PF07690">
    <property type="entry name" value="MFS_1"/>
    <property type="match status" value="1"/>
</dbReference>
<comment type="caution">
    <text evidence="4">The sequence shown here is derived from an EMBL/GenBank/DDBJ whole genome shotgun (WGS) entry which is preliminary data.</text>
</comment>
<evidence type="ECO:0000313" key="4">
    <source>
        <dbReference type="EMBL" id="CAD5116583.1"/>
    </source>
</evidence>
<evidence type="ECO:0000256" key="1">
    <source>
        <dbReference type="ARBA" id="ARBA00004141"/>
    </source>
</evidence>
<feature type="transmembrane region" description="Helical" evidence="2">
    <location>
        <begin position="301"/>
        <end position="321"/>
    </location>
</feature>
<feature type="transmembrane region" description="Helical" evidence="2">
    <location>
        <begin position="171"/>
        <end position="190"/>
    </location>
</feature>
<dbReference type="AlphaFoldDB" id="A0A7I8VKM2"/>
<keyword evidence="5" id="KW-1185">Reference proteome</keyword>
<reference evidence="4 5" key="1">
    <citation type="submission" date="2020-08" db="EMBL/GenBank/DDBJ databases">
        <authorList>
            <person name="Hejnol A."/>
        </authorList>
    </citation>
    <scope>NUCLEOTIDE SEQUENCE [LARGE SCALE GENOMIC DNA]</scope>
</reference>
<dbReference type="CDD" id="cd17352">
    <property type="entry name" value="MFS_MCT_SLC16"/>
    <property type="match status" value="1"/>
</dbReference>
<dbReference type="InterPro" id="IPR036259">
    <property type="entry name" value="MFS_trans_sf"/>
</dbReference>
<dbReference type="GO" id="GO:0016020">
    <property type="term" value="C:membrane"/>
    <property type="evidence" value="ECO:0007669"/>
    <property type="project" value="UniProtKB-SubCell"/>
</dbReference>
<feature type="transmembrane region" description="Helical" evidence="2">
    <location>
        <begin position="107"/>
        <end position="130"/>
    </location>
</feature>
<name>A0A7I8VKM2_9ANNE</name>
<feature type="transmembrane region" description="Helical" evidence="2">
    <location>
        <begin position="362"/>
        <end position="380"/>
    </location>
</feature>